<dbReference type="Proteomes" id="UP000244369">
    <property type="component" value="Chromosome"/>
</dbReference>
<dbReference type="PANTHER" id="PTHR12544:SF29">
    <property type="entry name" value="GLUTAMINASE"/>
    <property type="match status" value="1"/>
</dbReference>
<dbReference type="SUPFAM" id="SSF56601">
    <property type="entry name" value="beta-lactamase/transpeptidase-like"/>
    <property type="match status" value="1"/>
</dbReference>
<dbReference type="GO" id="GO:0006537">
    <property type="term" value="P:glutamate biosynthetic process"/>
    <property type="evidence" value="ECO:0007669"/>
    <property type="project" value="TreeGrafter"/>
</dbReference>
<dbReference type="InterPro" id="IPR015868">
    <property type="entry name" value="Glutaminase"/>
</dbReference>
<protein>
    <recommendedName>
        <fullName evidence="3">glutaminase</fullName>
        <ecNumber evidence="3">3.5.1.2</ecNumber>
    </recommendedName>
</protein>
<comment type="similarity">
    <text evidence="1">Belongs to the glutaminase family.</text>
</comment>
<accession>A0A2S1ES09</accession>
<dbReference type="EMBL" id="CP027805">
    <property type="protein sequence ID" value="AWD62703.1"/>
    <property type="molecule type" value="Genomic_DNA"/>
</dbReference>
<evidence type="ECO:0000256" key="4">
    <source>
        <dbReference type="ARBA" id="ARBA00022801"/>
    </source>
</evidence>
<evidence type="ECO:0000313" key="7">
    <source>
        <dbReference type="Proteomes" id="UP000244369"/>
    </source>
</evidence>
<dbReference type="Gene3D" id="3.40.710.10">
    <property type="entry name" value="DD-peptidase/beta-lactamase superfamily"/>
    <property type="match status" value="1"/>
</dbReference>
<dbReference type="PANTHER" id="PTHR12544">
    <property type="entry name" value="GLUTAMINASE"/>
    <property type="match status" value="1"/>
</dbReference>
<organism evidence="6 7">
    <name type="scientific">Limosilactobacillus reuteri</name>
    <name type="common">Lactobacillus reuteri</name>
    <dbReference type="NCBI Taxonomy" id="1598"/>
    <lineage>
        <taxon>Bacteria</taxon>
        <taxon>Bacillati</taxon>
        <taxon>Bacillota</taxon>
        <taxon>Bacilli</taxon>
        <taxon>Lactobacillales</taxon>
        <taxon>Lactobacillaceae</taxon>
        <taxon>Limosilactobacillus</taxon>
    </lineage>
</organism>
<dbReference type="GO" id="GO:0004359">
    <property type="term" value="F:glutaminase activity"/>
    <property type="evidence" value="ECO:0007669"/>
    <property type="project" value="UniProtKB-EC"/>
</dbReference>
<dbReference type="EC" id="3.5.1.2" evidence="3"/>
<evidence type="ECO:0000256" key="2">
    <source>
        <dbReference type="ARBA" id="ARBA00011881"/>
    </source>
</evidence>
<dbReference type="AlphaFoldDB" id="A0A2S1ES09"/>
<evidence type="ECO:0000256" key="5">
    <source>
        <dbReference type="ARBA" id="ARBA00049534"/>
    </source>
</evidence>
<comment type="subunit">
    <text evidence="2">Homotetramer.</text>
</comment>
<name>A0A2S1ES09_LIMRT</name>
<dbReference type="GO" id="GO:0006543">
    <property type="term" value="P:L-glutamine catabolic process"/>
    <property type="evidence" value="ECO:0007669"/>
    <property type="project" value="TreeGrafter"/>
</dbReference>
<comment type="catalytic activity">
    <reaction evidence="5">
        <text>L-glutamine + H2O = L-glutamate + NH4(+)</text>
        <dbReference type="Rhea" id="RHEA:15889"/>
        <dbReference type="ChEBI" id="CHEBI:15377"/>
        <dbReference type="ChEBI" id="CHEBI:28938"/>
        <dbReference type="ChEBI" id="CHEBI:29985"/>
        <dbReference type="ChEBI" id="CHEBI:58359"/>
        <dbReference type="EC" id="3.5.1.2"/>
    </reaction>
</comment>
<dbReference type="InterPro" id="IPR012338">
    <property type="entry name" value="Beta-lactam/transpept-like"/>
</dbReference>
<dbReference type="Pfam" id="PF04960">
    <property type="entry name" value="Glutaminase"/>
    <property type="match status" value="1"/>
</dbReference>
<evidence type="ECO:0000313" key="6">
    <source>
        <dbReference type="EMBL" id="AWD62703.1"/>
    </source>
</evidence>
<proteinExistence type="inferred from homology"/>
<evidence type="ECO:0000256" key="1">
    <source>
        <dbReference type="ARBA" id="ARBA00011076"/>
    </source>
</evidence>
<reference evidence="6 7" key="1">
    <citation type="submission" date="2018-03" db="EMBL/GenBank/DDBJ databases">
        <title>Complete Genome Sequence of the Chinese traditional Highland Barley wine Isolate Lactobacillus reuteri WHH1689.</title>
        <authorList>
            <person name="Chen S."/>
            <person name="Chen L."/>
            <person name="Chen L."/>
            <person name="Li Y."/>
        </authorList>
    </citation>
    <scope>NUCLEOTIDE SEQUENCE [LARGE SCALE GENOMIC DNA]</scope>
    <source>
        <strain evidence="6 7">WHH1689</strain>
    </source>
</reference>
<keyword evidence="4" id="KW-0378">Hydrolase</keyword>
<evidence type="ECO:0000256" key="3">
    <source>
        <dbReference type="ARBA" id="ARBA00012918"/>
    </source>
</evidence>
<gene>
    <name evidence="6" type="primary">glsA</name>
    <name evidence="6" type="ORF">LWHH1689_1399</name>
</gene>
<sequence length="219" mass="24348">MNLNDAIQECWSKIDEGQVATYIPALAKVDPYQLGVYLFDVTNDKKAEAGASQVRFAIESVSKVITLLYAIERLGLSAVEEQVGTRQTGFPFDTILNMEITKETHPLNAFINSGAILISSLIEEQDGLSPFDQILEFSRKICNDPDITLNEEFYQSELRTGDMNRSLAYYLKAKEVLTNDVTLSLDTYLKQCSMMVTCQSLANLGAVLANDGIAPWNNE</sequence>